<evidence type="ECO:0000256" key="3">
    <source>
        <dbReference type="ARBA" id="ARBA00022896"/>
    </source>
</evidence>
<reference evidence="9" key="2">
    <citation type="journal article" date="2017" name="J. Anim. Genet.">
        <title>Multiple reference genome sequences of hot pepper reveal the massive evolution of plant disease resistance genes by retroduplication.</title>
        <authorList>
            <person name="Kim S."/>
            <person name="Park J."/>
            <person name="Yeom S.-I."/>
            <person name="Kim Y.-M."/>
            <person name="Seo E."/>
            <person name="Kim K.-T."/>
            <person name="Kim M.-S."/>
            <person name="Lee J.M."/>
            <person name="Cheong K."/>
            <person name="Shin H.-S."/>
            <person name="Kim S.-B."/>
            <person name="Han K."/>
            <person name="Lee J."/>
            <person name="Park M."/>
            <person name="Lee H.-A."/>
            <person name="Lee H.-Y."/>
            <person name="Lee Y."/>
            <person name="Oh S."/>
            <person name="Lee J.H."/>
            <person name="Choi E."/>
            <person name="Choi E."/>
            <person name="Lee S.E."/>
            <person name="Jeon J."/>
            <person name="Kim H."/>
            <person name="Choi G."/>
            <person name="Song H."/>
            <person name="Lee J."/>
            <person name="Lee S.-C."/>
            <person name="Kwon J.-K."/>
            <person name="Lee H.-Y."/>
            <person name="Koo N."/>
            <person name="Hong Y."/>
            <person name="Kim R.W."/>
            <person name="Kang W.-H."/>
            <person name="Huh J.H."/>
            <person name="Kang B.-C."/>
            <person name="Yang T.-J."/>
            <person name="Lee Y.-H."/>
            <person name="Bennetzen J.L."/>
            <person name="Choi D."/>
        </authorList>
    </citation>
    <scope>NUCLEOTIDE SEQUENCE [LARGE SCALE GENOMIC DNA]</scope>
    <source>
        <strain evidence="9">cv. PBC81</strain>
    </source>
</reference>
<accession>A0A2G2V895</accession>
<dbReference type="OrthoDB" id="288590at2759"/>
<dbReference type="GO" id="GO:0031418">
    <property type="term" value="F:L-ascorbic acid binding"/>
    <property type="evidence" value="ECO:0007669"/>
    <property type="project" value="UniProtKB-KW"/>
</dbReference>
<dbReference type="InterPro" id="IPR005123">
    <property type="entry name" value="Oxoglu/Fe-dep_dioxygenase_dom"/>
</dbReference>
<dbReference type="FunFam" id="2.60.120.330:FF:000001">
    <property type="entry name" value="Protein SRG1"/>
    <property type="match status" value="1"/>
</dbReference>
<dbReference type="InterPro" id="IPR044861">
    <property type="entry name" value="IPNS-like_FE2OG_OXY"/>
</dbReference>
<dbReference type="Pfam" id="PF14226">
    <property type="entry name" value="DIOX_N"/>
    <property type="match status" value="1"/>
</dbReference>
<dbReference type="SUPFAM" id="SSF51197">
    <property type="entry name" value="Clavaminate synthase-like"/>
    <property type="match status" value="1"/>
</dbReference>
<evidence type="ECO:0000313" key="8">
    <source>
        <dbReference type="EMBL" id="PHT29211.1"/>
    </source>
</evidence>
<keyword evidence="9" id="KW-1185">Reference proteome</keyword>
<dbReference type="InterPro" id="IPR050295">
    <property type="entry name" value="Plant_2OG-oxidoreductases"/>
</dbReference>
<dbReference type="STRING" id="33114.A0A2G2V895"/>
<evidence type="ECO:0000256" key="6">
    <source>
        <dbReference type="RuleBase" id="RU003682"/>
    </source>
</evidence>
<evidence type="ECO:0000313" key="9">
    <source>
        <dbReference type="Proteomes" id="UP000224567"/>
    </source>
</evidence>
<comment type="similarity">
    <text evidence="1 6">Belongs to the iron/ascorbate-dependent oxidoreductase family.</text>
</comment>
<name>A0A2G2V895_CAPBA</name>
<keyword evidence="3" id="KW-0847">Vitamin C</keyword>
<dbReference type="EMBL" id="MLFT02000141">
    <property type="protein sequence ID" value="PHT29211.1"/>
    <property type="molecule type" value="Genomic_DNA"/>
</dbReference>
<dbReference type="GO" id="GO:0046872">
    <property type="term" value="F:metal ion binding"/>
    <property type="evidence" value="ECO:0007669"/>
    <property type="project" value="UniProtKB-KW"/>
</dbReference>
<dbReference type="GO" id="GO:0009805">
    <property type="term" value="P:coumarin biosynthetic process"/>
    <property type="evidence" value="ECO:0007669"/>
    <property type="project" value="UniProtKB-ARBA"/>
</dbReference>
<dbReference type="Pfam" id="PF03171">
    <property type="entry name" value="2OG-FeII_Oxy"/>
    <property type="match status" value="1"/>
</dbReference>
<proteinExistence type="inferred from homology"/>
<organism evidence="8 9">
    <name type="scientific">Capsicum baccatum</name>
    <name type="common">Peruvian pepper</name>
    <dbReference type="NCBI Taxonomy" id="33114"/>
    <lineage>
        <taxon>Eukaryota</taxon>
        <taxon>Viridiplantae</taxon>
        <taxon>Streptophyta</taxon>
        <taxon>Embryophyta</taxon>
        <taxon>Tracheophyta</taxon>
        <taxon>Spermatophyta</taxon>
        <taxon>Magnoliopsida</taxon>
        <taxon>eudicotyledons</taxon>
        <taxon>Gunneridae</taxon>
        <taxon>Pentapetalae</taxon>
        <taxon>asterids</taxon>
        <taxon>lamiids</taxon>
        <taxon>Solanales</taxon>
        <taxon>Solanaceae</taxon>
        <taxon>Solanoideae</taxon>
        <taxon>Capsiceae</taxon>
        <taxon>Capsicum</taxon>
    </lineage>
</organism>
<evidence type="ECO:0000256" key="5">
    <source>
        <dbReference type="ARBA" id="ARBA00023004"/>
    </source>
</evidence>
<keyword evidence="5 6" id="KW-0408">Iron</keyword>
<dbReference type="InterPro" id="IPR027443">
    <property type="entry name" value="IPNS-like_sf"/>
</dbReference>
<sequence length="426" mass="47435">MMEGNNLARLGGSLPVPSVQELAKGSPGNVPLCYLRDDQQLPIMIKSYDNIPIINMENLILGDEFELKKLDSACREWGFFQLINHGVSDSVIDKVKKDTQDFFNLPLEDKKKLKQMDGDMDGYGQAFVVSEDQKLDWADMFFLTTNPPYLRKQHIFSHLPQPFRGTVELYADELKILALKIIDFLAKAMSMDEEYIREQFGEAMQSMRMNYYPPCPQPDKVIGLTPHSDAVALTILLQLNQMEGLQIKKDGMWIPISPLLDAFIINIGDILEIVTNGAYRSIEHRAMVNSEKERLSIATFYNIKLDGQIGPAPSIISAKNPAKFRSIGAADYVRAMTLVPLIVVKDVVLFPITRSNASCTIRSDSASNALVASSNKRIFGSFSIALAIAILCFCPPDNCIPLSPTDLSNPRGNEDIKLCAFADFAA</sequence>
<dbReference type="InterPro" id="IPR026992">
    <property type="entry name" value="DIOX_N"/>
</dbReference>
<gene>
    <name evidence="8" type="ORF">CQW23_31216</name>
</gene>
<dbReference type="GO" id="GO:0016706">
    <property type="term" value="F:2-oxoglutarate-dependent dioxygenase activity"/>
    <property type="evidence" value="ECO:0007669"/>
    <property type="project" value="UniProtKB-ARBA"/>
</dbReference>
<dbReference type="AntiFam" id="ANF00062">
    <property type="entry name" value="Shadow ORF (opposite ABC transporter protein)"/>
</dbReference>
<dbReference type="AlphaFoldDB" id="A0A2G2V895"/>
<protein>
    <submittedName>
        <fullName evidence="8">Protein SRG1</fullName>
    </submittedName>
</protein>
<keyword evidence="2 6" id="KW-0479">Metal-binding</keyword>
<dbReference type="Proteomes" id="UP000224567">
    <property type="component" value="Unassembled WGS sequence"/>
</dbReference>
<dbReference type="Gene3D" id="2.60.120.330">
    <property type="entry name" value="B-lactam Antibiotic, Isopenicillin N Synthase, Chain"/>
    <property type="match status" value="1"/>
</dbReference>
<evidence type="ECO:0000256" key="1">
    <source>
        <dbReference type="ARBA" id="ARBA00008056"/>
    </source>
</evidence>
<feature type="domain" description="Fe2OG dioxygenase" evidence="7">
    <location>
        <begin position="203"/>
        <end position="303"/>
    </location>
</feature>
<evidence type="ECO:0000256" key="2">
    <source>
        <dbReference type="ARBA" id="ARBA00022723"/>
    </source>
</evidence>
<dbReference type="PROSITE" id="PS51471">
    <property type="entry name" value="FE2OG_OXY"/>
    <property type="match status" value="1"/>
</dbReference>
<evidence type="ECO:0000256" key="4">
    <source>
        <dbReference type="ARBA" id="ARBA00023002"/>
    </source>
</evidence>
<comment type="caution">
    <text evidence="8">The sequence shown here is derived from an EMBL/GenBank/DDBJ whole genome shotgun (WGS) entry which is preliminary data.</text>
</comment>
<dbReference type="GO" id="GO:0002238">
    <property type="term" value="P:response to molecule of fungal origin"/>
    <property type="evidence" value="ECO:0007669"/>
    <property type="project" value="UniProtKB-ARBA"/>
</dbReference>
<evidence type="ECO:0000259" key="7">
    <source>
        <dbReference type="PROSITE" id="PS51471"/>
    </source>
</evidence>
<keyword evidence="4 6" id="KW-0560">Oxidoreductase</keyword>
<dbReference type="PANTHER" id="PTHR47991">
    <property type="entry name" value="OXOGLUTARATE/IRON-DEPENDENT DIOXYGENASE"/>
    <property type="match status" value="1"/>
</dbReference>
<reference evidence="8 9" key="1">
    <citation type="journal article" date="2017" name="Genome Biol.">
        <title>New reference genome sequences of hot pepper reveal the massive evolution of plant disease-resistance genes by retroduplication.</title>
        <authorList>
            <person name="Kim S."/>
            <person name="Park J."/>
            <person name="Yeom S.I."/>
            <person name="Kim Y.M."/>
            <person name="Seo E."/>
            <person name="Kim K.T."/>
            <person name="Kim M.S."/>
            <person name="Lee J.M."/>
            <person name="Cheong K."/>
            <person name="Shin H.S."/>
            <person name="Kim S.B."/>
            <person name="Han K."/>
            <person name="Lee J."/>
            <person name="Park M."/>
            <person name="Lee H.A."/>
            <person name="Lee H.Y."/>
            <person name="Lee Y."/>
            <person name="Oh S."/>
            <person name="Lee J.H."/>
            <person name="Choi E."/>
            <person name="Choi E."/>
            <person name="Lee S.E."/>
            <person name="Jeon J."/>
            <person name="Kim H."/>
            <person name="Choi G."/>
            <person name="Song H."/>
            <person name="Lee J."/>
            <person name="Lee S.C."/>
            <person name="Kwon J.K."/>
            <person name="Lee H.Y."/>
            <person name="Koo N."/>
            <person name="Hong Y."/>
            <person name="Kim R.W."/>
            <person name="Kang W.H."/>
            <person name="Huh J.H."/>
            <person name="Kang B.C."/>
            <person name="Yang T.J."/>
            <person name="Lee Y.H."/>
            <person name="Bennetzen J.L."/>
            <person name="Choi D."/>
        </authorList>
    </citation>
    <scope>NUCLEOTIDE SEQUENCE [LARGE SCALE GENOMIC DNA]</scope>
    <source>
        <strain evidence="9">cv. PBC81</strain>
    </source>
</reference>